<feature type="region of interest" description="Disordered" evidence="2">
    <location>
        <begin position="139"/>
        <end position="170"/>
    </location>
</feature>
<feature type="compositionally biased region" description="Gly residues" evidence="2">
    <location>
        <begin position="153"/>
        <end position="165"/>
    </location>
</feature>
<gene>
    <name evidence="4" type="ORF">FA10DRAFT_269486</name>
</gene>
<feature type="region of interest" description="Disordered" evidence="2">
    <location>
        <begin position="608"/>
        <end position="627"/>
    </location>
</feature>
<dbReference type="GO" id="GO:0030674">
    <property type="term" value="F:protein-macromolecule adaptor activity"/>
    <property type="evidence" value="ECO:0007669"/>
    <property type="project" value="TreeGrafter"/>
</dbReference>
<keyword evidence="3" id="KW-0812">Transmembrane</keyword>
<organism evidence="4 5">
    <name type="scientific">Acaromyces ingoldii</name>
    <dbReference type="NCBI Taxonomy" id="215250"/>
    <lineage>
        <taxon>Eukaryota</taxon>
        <taxon>Fungi</taxon>
        <taxon>Dikarya</taxon>
        <taxon>Basidiomycota</taxon>
        <taxon>Ustilaginomycotina</taxon>
        <taxon>Exobasidiomycetes</taxon>
        <taxon>Exobasidiales</taxon>
        <taxon>Cryptobasidiaceae</taxon>
        <taxon>Acaromyces</taxon>
    </lineage>
</organism>
<dbReference type="PANTHER" id="PTHR28080:SF1">
    <property type="entry name" value="PEROXISOMAL BIOGENESIS FACTOR 3"/>
    <property type="match status" value="1"/>
</dbReference>
<proteinExistence type="predicted"/>
<feature type="coiled-coil region" evidence="1">
    <location>
        <begin position="40"/>
        <end position="67"/>
    </location>
</feature>
<dbReference type="Pfam" id="PF04882">
    <property type="entry name" value="Peroxin-3"/>
    <property type="match status" value="2"/>
</dbReference>
<feature type="compositionally biased region" description="Basic and acidic residues" evidence="2">
    <location>
        <begin position="183"/>
        <end position="194"/>
    </location>
</feature>
<evidence type="ECO:0000256" key="2">
    <source>
        <dbReference type="SAM" id="MobiDB-lite"/>
    </source>
</evidence>
<dbReference type="STRING" id="215250.A0A316YF88"/>
<keyword evidence="3" id="KW-1133">Transmembrane helix</keyword>
<dbReference type="InterPro" id="IPR006966">
    <property type="entry name" value="Peroxin-3"/>
</dbReference>
<evidence type="ECO:0000256" key="1">
    <source>
        <dbReference type="SAM" id="Coils"/>
    </source>
</evidence>
<dbReference type="Proteomes" id="UP000245768">
    <property type="component" value="Unassembled WGS sequence"/>
</dbReference>
<feature type="transmembrane region" description="Helical" evidence="3">
    <location>
        <begin position="19"/>
        <end position="37"/>
    </location>
</feature>
<dbReference type="EMBL" id="KZ819640">
    <property type="protein sequence ID" value="PWN87534.1"/>
    <property type="molecule type" value="Genomic_DNA"/>
</dbReference>
<dbReference type="RefSeq" id="XP_025374732.1">
    <property type="nucleotide sequence ID" value="XM_025522771.1"/>
</dbReference>
<reference evidence="4 5" key="1">
    <citation type="journal article" date="2018" name="Mol. Biol. Evol.">
        <title>Broad Genomic Sampling Reveals a Smut Pathogenic Ancestry of the Fungal Clade Ustilaginomycotina.</title>
        <authorList>
            <person name="Kijpornyongpan T."/>
            <person name="Mondo S.J."/>
            <person name="Barry K."/>
            <person name="Sandor L."/>
            <person name="Lee J."/>
            <person name="Lipzen A."/>
            <person name="Pangilinan J."/>
            <person name="LaButti K."/>
            <person name="Hainaut M."/>
            <person name="Henrissat B."/>
            <person name="Grigoriev I.V."/>
            <person name="Spatafora J.W."/>
            <person name="Aime M.C."/>
        </authorList>
    </citation>
    <scope>NUCLEOTIDE SEQUENCE [LARGE SCALE GENOMIC DNA]</scope>
    <source>
        <strain evidence="4 5">MCA 4198</strain>
    </source>
</reference>
<feature type="compositionally biased region" description="Basic and acidic residues" evidence="2">
    <location>
        <begin position="616"/>
        <end position="627"/>
    </location>
</feature>
<keyword evidence="3" id="KW-0472">Membrane</keyword>
<sequence length="748" mass="80686">MSSYLASARDFVYRRRRPFIVVGGVVGGAYMLASYAISKISEVQTRLVEERRDKENLRKRFAQNQEDCNFTVLALLPTLGDQIFPSMDVESLTAKLQKGRASPNGTSTPAPIAPASAAPHAPEVIVNGEANVNGYEVEKQEGSVQVDPSAGLGQAGGPAGEGGAGEEASKQAMEEIWNKLSHGKDEGEGARSEGVEPVAKPVNGANGVHPAEGGVDTTNPSTDEETIASEGSKSKPAIGLDAVSEPAPPPIRADARLTPSPRPTPTAATPSEIDVAKTGIEGGAENASGEGKFSQEKVVASNGTPSGEGQHLSDGNADESVVKSKSAAESIVDTKLLGEQTDKPHSPTQTPAPEEPPKEPSPEEILAEKRAKLALWNELKITAFSRTLTTLYALVLLSLQTHIQLNLIGRFAYLTSVQSMTGPAPSDHKIRLERHDGEAQSYDEDDQEEDEYDGAYEDAEGSSSSRAGLSKETERLYLTFSWYFLHRGWQNIATLVKDAVEDVFGSVPLKAQLTHRDFVSLLNKVRRRVEYEARQPGAGTSTARSGVDDDGTSTLAASMASFDGRSETSEARFSRRGRRRNFLSNLFPADSEEEIAVLEAAGALAGWSKRRSGPRGAEEKDSRPRTLEEVDPTLCALVDETKDVIESSDFTRLLKLSLDVVFGIFEGTLRPTFGVEPKTTPSVELVKIQEIQEEEEVEGRRIRLASLFPAVARQSQLAIHGVPNEYVDALSDIKELRAFSAVIYSSWD</sequence>
<feature type="compositionally biased region" description="Acidic residues" evidence="2">
    <location>
        <begin position="441"/>
        <end position="460"/>
    </location>
</feature>
<keyword evidence="5" id="KW-1185">Reference proteome</keyword>
<feature type="region of interest" description="Disordered" evidence="2">
    <location>
        <begin position="183"/>
        <end position="363"/>
    </location>
</feature>
<evidence type="ECO:0000313" key="5">
    <source>
        <dbReference type="Proteomes" id="UP000245768"/>
    </source>
</evidence>
<protein>
    <submittedName>
        <fullName evidence="4">Peroxin-3-domain-containing protein</fullName>
    </submittedName>
</protein>
<dbReference type="GO" id="GO:0045046">
    <property type="term" value="P:protein import into peroxisome membrane"/>
    <property type="evidence" value="ECO:0007669"/>
    <property type="project" value="TreeGrafter"/>
</dbReference>
<name>A0A316YF88_9BASI</name>
<keyword evidence="1" id="KW-0175">Coiled coil</keyword>
<dbReference type="InParanoid" id="A0A316YF88"/>
<feature type="region of interest" description="Disordered" evidence="2">
    <location>
        <begin position="437"/>
        <end position="467"/>
    </location>
</feature>
<dbReference type="AlphaFoldDB" id="A0A316YF88"/>
<dbReference type="GeneID" id="37044687"/>
<accession>A0A316YF88</accession>
<evidence type="ECO:0000256" key="3">
    <source>
        <dbReference type="SAM" id="Phobius"/>
    </source>
</evidence>
<dbReference type="OrthoDB" id="45930at2759"/>
<dbReference type="GO" id="GO:0005778">
    <property type="term" value="C:peroxisomal membrane"/>
    <property type="evidence" value="ECO:0007669"/>
    <property type="project" value="InterPro"/>
</dbReference>
<evidence type="ECO:0000313" key="4">
    <source>
        <dbReference type="EMBL" id="PWN87534.1"/>
    </source>
</evidence>
<dbReference type="PANTHER" id="PTHR28080">
    <property type="entry name" value="PEROXISOMAL BIOGENESIS FACTOR 3"/>
    <property type="match status" value="1"/>
</dbReference>